<reference evidence="4 5" key="1">
    <citation type="journal article" date="2021" name="bioRxiv">
        <title>The Gossypium anomalum genome as a resource for cotton improvement and evolutionary analysis of hybrid incompatibility.</title>
        <authorList>
            <person name="Grover C.E."/>
            <person name="Yuan D."/>
            <person name="Arick M.A."/>
            <person name="Miller E.R."/>
            <person name="Hu G."/>
            <person name="Peterson D.G."/>
            <person name="Wendel J.F."/>
            <person name="Udall J.A."/>
        </authorList>
    </citation>
    <scope>NUCLEOTIDE SEQUENCE [LARGE SCALE GENOMIC DNA]</scope>
    <source>
        <strain evidence="4">JFW-Udall</strain>
        <tissue evidence="4">Leaf</tissue>
    </source>
</reference>
<dbReference type="InterPro" id="IPR005135">
    <property type="entry name" value="Endo/exonuclease/phosphatase"/>
</dbReference>
<evidence type="ECO:0000259" key="1">
    <source>
        <dbReference type="Pfam" id="PF03372"/>
    </source>
</evidence>
<proteinExistence type="predicted"/>
<dbReference type="AlphaFoldDB" id="A0A8J5Z5W8"/>
<dbReference type="Pfam" id="PF03372">
    <property type="entry name" value="Exo_endo_phos"/>
    <property type="match status" value="1"/>
</dbReference>
<dbReference type="InterPro" id="IPR036691">
    <property type="entry name" value="Endo/exonu/phosph_ase_sf"/>
</dbReference>
<dbReference type="GO" id="GO:0004523">
    <property type="term" value="F:RNA-DNA hybrid ribonuclease activity"/>
    <property type="evidence" value="ECO:0007669"/>
    <property type="project" value="InterPro"/>
</dbReference>
<organism evidence="4 5">
    <name type="scientific">Gossypium anomalum</name>
    <dbReference type="NCBI Taxonomy" id="47600"/>
    <lineage>
        <taxon>Eukaryota</taxon>
        <taxon>Viridiplantae</taxon>
        <taxon>Streptophyta</taxon>
        <taxon>Embryophyta</taxon>
        <taxon>Tracheophyta</taxon>
        <taxon>Spermatophyta</taxon>
        <taxon>Magnoliopsida</taxon>
        <taxon>eudicotyledons</taxon>
        <taxon>Gunneridae</taxon>
        <taxon>Pentapetalae</taxon>
        <taxon>rosids</taxon>
        <taxon>malvids</taxon>
        <taxon>Malvales</taxon>
        <taxon>Malvaceae</taxon>
        <taxon>Malvoideae</taxon>
        <taxon>Gossypium</taxon>
    </lineage>
</organism>
<dbReference type="SUPFAM" id="SSF56219">
    <property type="entry name" value="DNase I-like"/>
    <property type="match status" value="1"/>
</dbReference>
<dbReference type="Pfam" id="PF13456">
    <property type="entry name" value="RVT_3"/>
    <property type="match status" value="1"/>
</dbReference>
<dbReference type="GO" id="GO:0003676">
    <property type="term" value="F:nucleic acid binding"/>
    <property type="evidence" value="ECO:0007669"/>
    <property type="project" value="InterPro"/>
</dbReference>
<accession>A0A8J5Z5W8</accession>
<dbReference type="PANTHER" id="PTHR33116:SF86">
    <property type="entry name" value="REVERSE TRANSCRIPTASE DOMAIN-CONTAINING PROTEIN"/>
    <property type="match status" value="1"/>
</dbReference>
<evidence type="ECO:0000259" key="3">
    <source>
        <dbReference type="Pfam" id="PF14111"/>
    </source>
</evidence>
<dbReference type="InterPro" id="IPR025558">
    <property type="entry name" value="DUF4283"/>
</dbReference>
<name>A0A8J5Z5W8_9ROSI</name>
<dbReference type="InterPro" id="IPR036397">
    <property type="entry name" value="RNaseH_sf"/>
</dbReference>
<dbReference type="Gene3D" id="3.30.420.10">
    <property type="entry name" value="Ribonuclease H-like superfamily/Ribonuclease H"/>
    <property type="match status" value="1"/>
</dbReference>
<feature type="domain" description="RNase H type-1" evidence="2">
    <location>
        <begin position="928"/>
        <end position="1048"/>
    </location>
</feature>
<dbReference type="OrthoDB" id="1001505at2759"/>
<evidence type="ECO:0000313" key="4">
    <source>
        <dbReference type="EMBL" id="KAG8482089.1"/>
    </source>
</evidence>
<dbReference type="Gene3D" id="3.60.10.10">
    <property type="entry name" value="Endonuclease/exonuclease/phosphatase"/>
    <property type="match status" value="1"/>
</dbReference>
<dbReference type="PANTHER" id="PTHR33116">
    <property type="entry name" value="REVERSE TRANSCRIPTASE ZINC-BINDING DOMAIN-CONTAINING PROTEIN-RELATED-RELATED"/>
    <property type="match status" value="1"/>
</dbReference>
<sequence>METELADLSINEEDDEILQIPLDHGSGNVREEFQLVGCFLTASIIHFPTMKSKMANLWHPVRGVQIRDLGEKRYLFQFFHIMDMERVLKDSPWTFNNHLFLINKLQWGKDPFKEASRPVTMKILSWNVRGLGRPRTIRRLRHTLKVHNPQIVFFMETKLEKRKMEQVRRKCGFVYGLEVDSEGSRGGLCMAWRMDVSIQLRSFSKRHIDVEIEDADIRRKWRFTGFYGSPYAHDRNDSWEVLKCLGFDNGIQWLVCGDFNEIMYGSEKKGGLPRGERRMDLFRKTLEECELIDVEYSGRWFTWERGNLPETNIRERLDRGVANNSWISMFPRVKVQHLVHSFSNHCPILINTCREEERLKSKLFRFEAWWPMEESFFNEVKQIWEFSSGDLLQNLEAVKRGLEKWASQIQWHRKRKQQKLFSTGQMSDSTHLLSGIARCIQDEDNNKLTMNYTKEEIEAAVFEMGPTKAPGEDGLPGLFYQKCWPIVGNDVVGFCLHLLNGDMESAFVPERLISDNVLLAYEILNTLKQKRVGKKGLMVVKLDMSKAYDQLGVKFQPSRGLRQGDPLSPFLFLICGEGLSSLMRLAAREGLLKGVKASRNGPPISHLLFADDCILFGEATRKGAQNTREEDRQMVVNLLGVRSSSEPEHYLGLPNIVARKKKEAFQNLKDRLKKRIDNWSTRFLSQGGKEFFIKAILQAIPTYTMACFLLPSSLCKDIESIIAKYWWQKGHGKRGIHWCSWKNLCCLKESGGLARVLNAKYYPNSNFLEAQLGRLPSLTWKSIWADKGLLQKGLCWRIGRGNKGVDSLERPHSPDNLQPELVSDLIDGVNRKWKVELINHTFHLETARKILQISLSESAHEDFQIWKGEQTGEYSVVHERVYSTGADLTQKVQNLVAEYEGVRANKRLLNMVCNQRVEENLPIIKIQFDAAFDSSNYRSATGLVVWGKRNEYLASKSFIHYDIASPFAAEAYAGLEAVKLGIEMGIQEIQIQGDSLTVIKKCQLTTIDYSVIGAIIRNIQAKKVGFQKIEFKHIPKMKNMSAHNIAKKTLKRSERTHLETHLEDGELNCQHGREELSSEAGSDGIGDLKRREDNCFQPLKV</sequence>
<evidence type="ECO:0000259" key="2">
    <source>
        <dbReference type="Pfam" id="PF13456"/>
    </source>
</evidence>
<comment type="caution">
    <text evidence="4">The sequence shown here is derived from an EMBL/GenBank/DDBJ whole genome shotgun (WGS) entry which is preliminary data.</text>
</comment>
<dbReference type="EMBL" id="JAHUZN010000010">
    <property type="protein sequence ID" value="KAG8482089.1"/>
    <property type="molecule type" value="Genomic_DNA"/>
</dbReference>
<dbReference type="Pfam" id="PF14111">
    <property type="entry name" value="DUF4283"/>
    <property type="match status" value="1"/>
</dbReference>
<feature type="domain" description="Endonuclease/exonuclease/phosphatase" evidence="1">
    <location>
        <begin position="124"/>
        <end position="319"/>
    </location>
</feature>
<keyword evidence="5" id="KW-1185">Reference proteome</keyword>
<feature type="domain" description="DUF4283" evidence="3">
    <location>
        <begin position="33"/>
        <end position="106"/>
    </location>
</feature>
<gene>
    <name evidence="4" type="ORF">CXB51_027072</name>
</gene>
<evidence type="ECO:0000313" key="5">
    <source>
        <dbReference type="Proteomes" id="UP000701853"/>
    </source>
</evidence>
<protein>
    <recommendedName>
        <fullName evidence="6">Reverse transcriptase</fullName>
    </recommendedName>
</protein>
<dbReference type="Proteomes" id="UP000701853">
    <property type="component" value="Chromosome 10"/>
</dbReference>
<evidence type="ECO:0008006" key="6">
    <source>
        <dbReference type="Google" id="ProtNLM"/>
    </source>
</evidence>
<dbReference type="InterPro" id="IPR002156">
    <property type="entry name" value="RNaseH_domain"/>
</dbReference>
<dbReference type="CDD" id="cd06222">
    <property type="entry name" value="RNase_H_like"/>
    <property type="match status" value="1"/>
</dbReference>
<dbReference type="InterPro" id="IPR044730">
    <property type="entry name" value="RNase_H-like_dom_plant"/>
</dbReference>